<reference evidence="2" key="1">
    <citation type="submission" date="2014-12" db="EMBL/GenBank/DDBJ databases">
        <title>Genome Sequence of Valsa Canker Pathogens Uncovers a Specific Adaption of Colonization on Woody Bark.</title>
        <authorList>
            <person name="Yin Z."/>
            <person name="Liu H."/>
            <person name="Gao X."/>
            <person name="Li Z."/>
            <person name="Song N."/>
            <person name="Ke X."/>
            <person name="Dai Q."/>
            <person name="Wu Y."/>
            <person name="Sun Y."/>
            <person name="Xu J.-R."/>
            <person name="Kang Z.K."/>
            <person name="Wang L."/>
            <person name="Huang L."/>
        </authorList>
    </citation>
    <scope>NUCLEOTIDE SEQUENCE [LARGE SCALE GENOMIC DNA]</scope>
    <source>
        <strain evidence="2">03-8</strain>
    </source>
</reference>
<dbReference type="EMBL" id="CM003099">
    <property type="protein sequence ID" value="KUI66320.1"/>
    <property type="molecule type" value="Genomic_DNA"/>
</dbReference>
<dbReference type="AlphaFoldDB" id="A0A194VR72"/>
<accession>A0A194VR72</accession>
<evidence type="ECO:0000313" key="3">
    <source>
        <dbReference type="Proteomes" id="UP000078559"/>
    </source>
</evidence>
<gene>
    <name evidence="2" type="ORF">VM1G_02467</name>
</gene>
<proteinExistence type="predicted"/>
<sequence length="313" mass="34282">MPSSSKHNAAKVAQQLGTPKPENETVTSFPISSTTANFSNVWSGPEPDPAEVDQDALESTTALYHDAIRSRAQQHTITIDPALRASHNCSVDIYDLPEGTNVSQVLYAIAKHKPVGHIYKCELLEATGCDGSALRVVRIRFKTPDSASLLFQIGNQSGLGFYINGTKVGVRFTRLSTSAYLAEGTRVVVFRGPKDVVDTNNLKRLWGGNLLRDQVDKVVQGPVRVDGTQEVEWCFFEFAWGAQVAKSLFENAYGRREDYASSVMEIAGLTSLNKIYDICDGTLKDTSHSDGQVVISVEVKSFPNSTSQCIHHQ</sequence>
<evidence type="ECO:0000313" key="2">
    <source>
        <dbReference type="EMBL" id="KUI66320.1"/>
    </source>
</evidence>
<name>A0A194VR72_CYTMA</name>
<protein>
    <submittedName>
        <fullName evidence="2">Uncharacterized protein</fullName>
    </submittedName>
</protein>
<evidence type="ECO:0000256" key="1">
    <source>
        <dbReference type="SAM" id="MobiDB-lite"/>
    </source>
</evidence>
<dbReference type="OrthoDB" id="5209272at2759"/>
<feature type="region of interest" description="Disordered" evidence="1">
    <location>
        <begin position="1"/>
        <end position="30"/>
    </location>
</feature>
<keyword evidence="3" id="KW-1185">Reference proteome</keyword>
<dbReference type="Proteomes" id="UP000078559">
    <property type="component" value="Chromosome 2"/>
</dbReference>
<organism evidence="2 3">
    <name type="scientific">Cytospora mali</name>
    <name type="common">Apple Valsa canker fungus</name>
    <name type="synonym">Valsa mali</name>
    <dbReference type="NCBI Taxonomy" id="578113"/>
    <lineage>
        <taxon>Eukaryota</taxon>
        <taxon>Fungi</taxon>
        <taxon>Dikarya</taxon>
        <taxon>Ascomycota</taxon>
        <taxon>Pezizomycotina</taxon>
        <taxon>Sordariomycetes</taxon>
        <taxon>Sordariomycetidae</taxon>
        <taxon>Diaporthales</taxon>
        <taxon>Cytosporaceae</taxon>
        <taxon>Cytospora</taxon>
    </lineage>
</organism>